<dbReference type="NCBIfam" id="NF010337">
    <property type="entry name" value="PRK13766.1"/>
    <property type="match status" value="1"/>
</dbReference>
<dbReference type="Gene3D" id="3.40.50.300">
    <property type="entry name" value="P-loop containing nucleotide triphosphate hydrolases"/>
    <property type="match status" value="2"/>
</dbReference>
<dbReference type="PANTHER" id="PTHR14025:SF20">
    <property type="entry name" value="FANCONI ANEMIA GROUP M PROTEIN"/>
    <property type="match status" value="1"/>
</dbReference>
<evidence type="ECO:0000256" key="5">
    <source>
        <dbReference type="ARBA" id="ARBA00022840"/>
    </source>
</evidence>
<keyword evidence="4 10" id="KW-0347">Helicase</keyword>
<dbReference type="SUPFAM" id="SSF52980">
    <property type="entry name" value="Restriction endonuclease-like"/>
    <property type="match status" value="1"/>
</dbReference>
<keyword evidence="6" id="KW-0238">DNA-binding</keyword>
<evidence type="ECO:0000256" key="3">
    <source>
        <dbReference type="ARBA" id="ARBA00022801"/>
    </source>
</evidence>
<dbReference type="AlphaFoldDB" id="A0A8T4L822"/>
<dbReference type="Pfam" id="PF00271">
    <property type="entry name" value="Helicase_C"/>
    <property type="match status" value="1"/>
</dbReference>
<dbReference type="EMBL" id="JAGVWE010000005">
    <property type="protein sequence ID" value="MBS3063383.1"/>
    <property type="molecule type" value="Genomic_DNA"/>
</dbReference>
<dbReference type="SMART" id="SM00891">
    <property type="entry name" value="ERCC4"/>
    <property type="match status" value="1"/>
</dbReference>
<reference evidence="10" key="2">
    <citation type="submission" date="2021-05" db="EMBL/GenBank/DDBJ databases">
        <title>Protein family content uncovers lineage relationships and bacterial pathway maintenance mechanisms in DPANN archaea.</title>
        <authorList>
            <person name="Castelle C.J."/>
            <person name="Meheust R."/>
            <person name="Jaffe A.L."/>
            <person name="Seitz K."/>
            <person name="Gong X."/>
            <person name="Baker B.J."/>
            <person name="Banfield J.F."/>
        </authorList>
    </citation>
    <scope>NUCLEOTIDE SEQUENCE</scope>
    <source>
        <strain evidence="10">RIFCSPLOWO2_01_FULL_58_19</strain>
    </source>
</reference>
<dbReference type="GO" id="GO:0003677">
    <property type="term" value="F:DNA binding"/>
    <property type="evidence" value="ECO:0007669"/>
    <property type="project" value="UniProtKB-KW"/>
</dbReference>
<dbReference type="Pfam" id="PF02732">
    <property type="entry name" value="ERCC4"/>
    <property type="match status" value="1"/>
</dbReference>
<dbReference type="SUPFAM" id="SSF47781">
    <property type="entry name" value="RuvA domain 2-like"/>
    <property type="match status" value="1"/>
</dbReference>
<feature type="domain" description="Helicase ATP-binding" evidence="8">
    <location>
        <begin position="24"/>
        <end position="192"/>
    </location>
</feature>
<dbReference type="PANTHER" id="PTHR14025">
    <property type="entry name" value="FANCONI ANEMIA GROUP M FANCM FAMILY MEMBER"/>
    <property type="match status" value="1"/>
</dbReference>
<sequence>MGFVQHALIKPETMETRLYQEVLAARVADKGNTLVVAPTALGKTVVAALVSAHVLSKQPEKKIVFLAPTKPLAVQHEASFKKFMNVAEEKIGLLTGSVPPKEREEIWRNATLISATPQTIENDLVTGRISLEGVGLLIFDEAHRSVKDYTYVFIAQHYLRQCRSPLILALTASPGSDEAKIQDVCKNLFIQNIEVKTAKDLDVQPYTKEINVKWELVELPKEFLEIKKHLEVFLKEQLLFLKKCGYAKTINSSYYGKRQLLELQALIRRDIGSKAKNNPLVYAAASRLAALLKVSHAHTLLETQGISSLHDYFGRMEDGLGKSSASKALGFTWKHDSIQAARALTEKLHQQNVTHPKLAKLVEILEKQFRENPESRAIVFNHYRDSAKKLVEELGKREGLRPLRFVGQATKGEKDKGMTQKEQTRAIQEFKAGAFNVLVATSVAEEGLDIPAVDLVVFYESVPSEIRTIQRRGRTGRFATGKVVILLAKGTRDETFYWVSVHKERRMQKTLHKLRNDFGEQAAALPDAALDRQATLLPYTQEVHEKVLIYVDTREQQSSVLEELAAKNALIKVQQLEVGDYVLTDQIVVERKTVEDFLNSMLDGRLFDQCLKMSSNYEMPLLLIEGKPEDLYSSRNIHKNAVVGALTTIALHYRLPVLFTRNAEETADFLYVTAKREQLNEGRDIRLRVGRKGLTLPEQQLFIMESLPLVGPSMARALLKKFGSIEKLVQASDGELQEVEKMGPKKAKAIRAVLTAKWTGPNE</sequence>
<dbReference type="Gene3D" id="1.10.150.20">
    <property type="entry name" value="5' to 3' exonuclease, C-terminal subdomain"/>
    <property type="match status" value="1"/>
</dbReference>
<evidence type="ECO:0000313" key="11">
    <source>
        <dbReference type="Proteomes" id="UP000678237"/>
    </source>
</evidence>
<dbReference type="Pfam" id="PF21210">
    <property type="entry name" value="RNA_helicase_helical"/>
    <property type="match status" value="1"/>
</dbReference>
<feature type="domain" description="Helicase C-terminal" evidence="9">
    <location>
        <begin position="357"/>
        <end position="531"/>
    </location>
</feature>
<dbReference type="GO" id="GO:0140097">
    <property type="term" value="F:catalytic activity, acting on DNA"/>
    <property type="evidence" value="ECO:0007669"/>
    <property type="project" value="UniProtKB-ARBA"/>
</dbReference>
<keyword evidence="5" id="KW-0067">ATP-binding</keyword>
<evidence type="ECO:0000259" key="8">
    <source>
        <dbReference type="PROSITE" id="PS51192"/>
    </source>
</evidence>
<keyword evidence="3" id="KW-0378">Hydrolase</keyword>
<evidence type="ECO:0000259" key="9">
    <source>
        <dbReference type="PROSITE" id="PS51194"/>
    </source>
</evidence>
<accession>A0A8T4L822</accession>
<keyword evidence="2" id="KW-0227">DNA damage</keyword>
<dbReference type="GO" id="GO:0005524">
    <property type="term" value="F:ATP binding"/>
    <property type="evidence" value="ECO:0007669"/>
    <property type="project" value="UniProtKB-KW"/>
</dbReference>
<evidence type="ECO:0000256" key="2">
    <source>
        <dbReference type="ARBA" id="ARBA00022763"/>
    </source>
</evidence>
<proteinExistence type="predicted"/>
<evidence type="ECO:0000313" key="10">
    <source>
        <dbReference type="EMBL" id="MBS3063383.1"/>
    </source>
</evidence>
<dbReference type="GO" id="GO:0004386">
    <property type="term" value="F:helicase activity"/>
    <property type="evidence" value="ECO:0007669"/>
    <property type="project" value="UniProtKB-KW"/>
</dbReference>
<dbReference type="FunFam" id="3.40.50.300:FF:001992">
    <property type="entry name" value="ATP-dependent RNA helicase, putative"/>
    <property type="match status" value="1"/>
</dbReference>
<dbReference type="InterPro" id="IPR001650">
    <property type="entry name" value="Helicase_C-like"/>
</dbReference>
<dbReference type="InterPro" id="IPR011335">
    <property type="entry name" value="Restrct_endonuc-II-like"/>
</dbReference>
<dbReference type="PROSITE" id="PS51194">
    <property type="entry name" value="HELICASE_CTER"/>
    <property type="match status" value="1"/>
</dbReference>
<name>A0A8T4L822_9ARCH</name>
<dbReference type="SMART" id="SM00487">
    <property type="entry name" value="DEXDc"/>
    <property type="match status" value="1"/>
</dbReference>
<comment type="caution">
    <text evidence="10">The sequence shown here is derived from an EMBL/GenBank/DDBJ whole genome shotgun (WGS) entry which is preliminary data.</text>
</comment>
<dbReference type="GO" id="GO:0006281">
    <property type="term" value="P:DNA repair"/>
    <property type="evidence" value="ECO:0007669"/>
    <property type="project" value="UniProtKB-KW"/>
</dbReference>
<evidence type="ECO:0000256" key="6">
    <source>
        <dbReference type="ARBA" id="ARBA00023125"/>
    </source>
</evidence>
<dbReference type="PROSITE" id="PS51192">
    <property type="entry name" value="HELICASE_ATP_BIND_1"/>
    <property type="match status" value="1"/>
</dbReference>
<dbReference type="Proteomes" id="UP000678237">
    <property type="component" value="Unassembled WGS sequence"/>
</dbReference>
<keyword evidence="1" id="KW-0547">Nucleotide-binding</keyword>
<dbReference type="InterPro" id="IPR014001">
    <property type="entry name" value="Helicase_ATP-bd"/>
</dbReference>
<organism evidence="10 11">
    <name type="scientific">Candidatus Iainarchaeum sp</name>
    <dbReference type="NCBI Taxonomy" id="3101447"/>
    <lineage>
        <taxon>Archaea</taxon>
        <taxon>Candidatus Iainarchaeota</taxon>
        <taxon>Candidatus Iainarchaeia</taxon>
        <taxon>Candidatus Iainarchaeales</taxon>
        <taxon>Candidatus Iainarchaeaceae</taxon>
        <taxon>Candidatus Iainarchaeum</taxon>
    </lineage>
</organism>
<dbReference type="InterPro" id="IPR006166">
    <property type="entry name" value="ERCC4_domain"/>
</dbReference>
<keyword evidence="7" id="KW-0234">DNA repair</keyword>
<reference evidence="10" key="1">
    <citation type="submission" date="2021-03" db="EMBL/GenBank/DDBJ databases">
        <authorList>
            <person name="Jaffe A."/>
        </authorList>
    </citation>
    <scope>NUCLEOTIDE SEQUENCE</scope>
    <source>
        <strain evidence="10">RIFCSPLOWO2_01_FULL_58_19</strain>
    </source>
</reference>
<evidence type="ECO:0000256" key="1">
    <source>
        <dbReference type="ARBA" id="ARBA00022741"/>
    </source>
</evidence>
<protein>
    <submittedName>
        <fullName evidence="10">DEAD/DEAH box helicase</fullName>
    </submittedName>
</protein>
<dbReference type="GO" id="GO:0004518">
    <property type="term" value="F:nuclease activity"/>
    <property type="evidence" value="ECO:0007669"/>
    <property type="project" value="InterPro"/>
</dbReference>
<dbReference type="SMART" id="SM00490">
    <property type="entry name" value="HELICc"/>
    <property type="match status" value="1"/>
</dbReference>
<dbReference type="InterPro" id="IPR041755">
    <property type="entry name" value="Hef_ID"/>
</dbReference>
<dbReference type="SUPFAM" id="SSF52540">
    <property type="entry name" value="P-loop containing nucleoside triphosphate hydrolases"/>
    <property type="match status" value="1"/>
</dbReference>
<dbReference type="InterPro" id="IPR027417">
    <property type="entry name" value="P-loop_NTPase"/>
</dbReference>
<evidence type="ECO:0000256" key="4">
    <source>
        <dbReference type="ARBA" id="ARBA00022806"/>
    </source>
</evidence>
<dbReference type="InterPro" id="IPR011545">
    <property type="entry name" value="DEAD/DEAH_box_helicase_dom"/>
</dbReference>
<dbReference type="Gene3D" id="1.20.1320.20">
    <property type="entry name" value="hef helicase domain"/>
    <property type="match status" value="1"/>
</dbReference>
<dbReference type="Gene3D" id="3.40.50.10130">
    <property type="match status" value="1"/>
</dbReference>
<evidence type="ECO:0000256" key="7">
    <source>
        <dbReference type="ARBA" id="ARBA00023204"/>
    </source>
</evidence>
<gene>
    <name evidence="10" type="ORF">J4203_05925</name>
</gene>
<dbReference type="Pfam" id="PF00270">
    <property type="entry name" value="DEAD"/>
    <property type="match status" value="1"/>
</dbReference>
<dbReference type="GO" id="GO:0016787">
    <property type="term" value="F:hydrolase activity"/>
    <property type="evidence" value="ECO:0007669"/>
    <property type="project" value="UniProtKB-KW"/>
</dbReference>
<dbReference type="Pfam" id="PF14520">
    <property type="entry name" value="HHH_5"/>
    <property type="match status" value="1"/>
</dbReference>
<dbReference type="InterPro" id="IPR010994">
    <property type="entry name" value="RuvA_2-like"/>
</dbReference>
<dbReference type="CDD" id="cd20075">
    <property type="entry name" value="XPF_nuclease_XPF_arch"/>
    <property type="match status" value="1"/>
</dbReference>